<gene>
    <name evidence="2" type="ORF">HNQ85_002015</name>
</gene>
<sequence>MRKYVFLLIIWSFLLAPIVGAADFHKGSLFKIKLVADHQEVECEYTFPSNYMCKTNGNELEDRQARKQLLLFYQQLHLHRGVKAEEMVAYLQQKGYKNIQLLDVRWLDDHGRLFTWIWEKDND</sequence>
<dbReference type="Proteomes" id="UP000580891">
    <property type="component" value="Unassembled WGS sequence"/>
</dbReference>
<feature type="domain" description="Rhodanese" evidence="1">
    <location>
        <begin position="81"/>
        <end position="115"/>
    </location>
</feature>
<keyword evidence="3" id="KW-1185">Reference proteome</keyword>
<evidence type="ECO:0000313" key="2">
    <source>
        <dbReference type="EMBL" id="MBA2871740.1"/>
    </source>
</evidence>
<evidence type="ECO:0000259" key="1">
    <source>
        <dbReference type="PROSITE" id="PS50206"/>
    </source>
</evidence>
<evidence type="ECO:0000313" key="3">
    <source>
        <dbReference type="Proteomes" id="UP000580891"/>
    </source>
</evidence>
<organism evidence="2 3">
    <name type="scientific">[Anoxybacillus] calidus</name>
    <dbReference type="NCBI Taxonomy" id="575178"/>
    <lineage>
        <taxon>Bacteria</taxon>
        <taxon>Bacillati</taxon>
        <taxon>Bacillota</taxon>
        <taxon>Bacilli</taxon>
        <taxon>Bacillales</taxon>
        <taxon>Anoxybacillaceae</taxon>
        <taxon>Paranoxybacillus</taxon>
    </lineage>
</organism>
<name>A0A7V9Z0L6_9BACL</name>
<protein>
    <recommendedName>
        <fullName evidence="1">Rhodanese domain-containing protein</fullName>
    </recommendedName>
</protein>
<comment type="caution">
    <text evidence="2">The sequence shown here is derived from an EMBL/GenBank/DDBJ whole genome shotgun (WGS) entry which is preliminary data.</text>
</comment>
<dbReference type="EMBL" id="JACDUU010000004">
    <property type="protein sequence ID" value="MBA2871740.1"/>
    <property type="molecule type" value="Genomic_DNA"/>
</dbReference>
<proteinExistence type="predicted"/>
<dbReference type="RefSeq" id="WP_181537559.1">
    <property type="nucleotide sequence ID" value="NZ_JACDUU010000004.1"/>
</dbReference>
<dbReference type="PROSITE" id="PS50206">
    <property type="entry name" value="RHODANESE_3"/>
    <property type="match status" value="1"/>
</dbReference>
<reference evidence="2 3" key="1">
    <citation type="submission" date="2020-07" db="EMBL/GenBank/DDBJ databases">
        <title>Genomic Encyclopedia of Type Strains, Phase IV (KMG-IV): sequencing the most valuable type-strain genomes for metagenomic binning, comparative biology and taxonomic classification.</title>
        <authorList>
            <person name="Goeker M."/>
        </authorList>
    </citation>
    <scope>NUCLEOTIDE SEQUENCE [LARGE SCALE GENOMIC DNA]</scope>
    <source>
        <strain evidence="2 3">DSM 25220</strain>
    </source>
</reference>
<dbReference type="AlphaFoldDB" id="A0A7V9Z0L6"/>
<dbReference type="InterPro" id="IPR001763">
    <property type="entry name" value="Rhodanese-like_dom"/>
</dbReference>
<accession>A0A7V9Z0L6</accession>